<dbReference type="EMBL" id="MPRL01000077">
    <property type="protein sequence ID" value="OOZ38653.1"/>
    <property type="molecule type" value="Genomic_DNA"/>
</dbReference>
<evidence type="ECO:0000256" key="1">
    <source>
        <dbReference type="ARBA" id="ARBA00023186"/>
    </source>
</evidence>
<dbReference type="SMART" id="SM00271">
    <property type="entry name" value="DnaJ"/>
    <property type="match status" value="1"/>
</dbReference>
<gene>
    <name evidence="3" type="ORF">BOW53_14765</name>
</gene>
<evidence type="ECO:0000313" key="4">
    <source>
        <dbReference type="Proteomes" id="UP000191110"/>
    </source>
</evidence>
<organism evidence="3 4">
    <name type="scientific">Solemya pervernicosa gill symbiont</name>
    <dbReference type="NCBI Taxonomy" id="642797"/>
    <lineage>
        <taxon>Bacteria</taxon>
        <taxon>Pseudomonadati</taxon>
        <taxon>Pseudomonadota</taxon>
        <taxon>Gammaproteobacteria</taxon>
        <taxon>sulfur-oxidizing symbionts</taxon>
    </lineage>
</organism>
<dbReference type="InterPro" id="IPR036869">
    <property type="entry name" value="J_dom_sf"/>
</dbReference>
<keyword evidence="4" id="KW-1185">Reference proteome</keyword>
<dbReference type="InterPro" id="IPR001623">
    <property type="entry name" value="DnaJ_domain"/>
</dbReference>
<name>A0A1T2L0M0_9GAMM</name>
<dbReference type="Proteomes" id="UP000191110">
    <property type="component" value="Unassembled WGS sequence"/>
</dbReference>
<dbReference type="RefSeq" id="WP_078484858.1">
    <property type="nucleotide sequence ID" value="NZ_MPRL01000077.1"/>
</dbReference>
<dbReference type="SUPFAM" id="SSF46565">
    <property type="entry name" value="Chaperone J-domain"/>
    <property type="match status" value="1"/>
</dbReference>
<protein>
    <recommendedName>
        <fullName evidence="2">J domain-containing protein</fullName>
    </recommendedName>
</protein>
<evidence type="ECO:0000259" key="2">
    <source>
        <dbReference type="PROSITE" id="PS50076"/>
    </source>
</evidence>
<keyword evidence="1" id="KW-0143">Chaperone</keyword>
<comment type="caution">
    <text evidence="3">The sequence shown here is derived from an EMBL/GenBank/DDBJ whole genome shotgun (WGS) entry which is preliminary data.</text>
</comment>
<dbReference type="AlphaFoldDB" id="A0A1T2L0M0"/>
<dbReference type="PROSITE" id="PS50076">
    <property type="entry name" value="DNAJ_2"/>
    <property type="match status" value="1"/>
</dbReference>
<dbReference type="InterPro" id="IPR021059">
    <property type="entry name" value="DnaJ-related_N"/>
</dbReference>
<evidence type="ECO:0000313" key="3">
    <source>
        <dbReference type="EMBL" id="OOZ38653.1"/>
    </source>
</evidence>
<dbReference type="PRINTS" id="PR00625">
    <property type="entry name" value="JDOMAIN"/>
</dbReference>
<dbReference type="CDD" id="cd06257">
    <property type="entry name" value="DnaJ"/>
    <property type="match status" value="1"/>
</dbReference>
<dbReference type="Pfam" id="PF00226">
    <property type="entry name" value="DnaJ"/>
    <property type="match status" value="1"/>
</dbReference>
<reference evidence="3 4" key="1">
    <citation type="submission" date="2016-11" db="EMBL/GenBank/DDBJ databases">
        <title>Mixed transmission modes and dynamic genome evolution in an obligate animal-bacterial symbiosis.</title>
        <authorList>
            <person name="Russell S.L."/>
            <person name="Corbett-Detig R.B."/>
            <person name="Cavanaugh C.M."/>
        </authorList>
    </citation>
    <scope>NUCLEOTIDE SEQUENCE [LARGE SCALE GENOMIC DNA]</scope>
    <source>
        <strain evidence="3">Sveles-Q1</strain>
    </source>
</reference>
<sequence length="199" mass="22588">MHHSIEASYQRLRLPILELLQEHPEGISEYDLLGALEAEGVANMGRAALRDNLTMFQVHFLLFHLLYRLRGEVREEGGLDLVIECLAIKLFSTETEDSATNQQLPVSHDPLEAYYLDLQNFEASTEEIDALIEGFWCRYAAIDRRAEALAVLGLEIDAERDAIKRRYRQLAMQHHPDRGGDKAQLQMINAAMALLKEAG</sequence>
<dbReference type="OrthoDB" id="581986at2"/>
<dbReference type="Pfam" id="PF12339">
    <property type="entry name" value="DNAJ_related"/>
    <property type="match status" value="1"/>
</dbReference>
<proteinExistence type="predicted"/>
<dbReference type="Gene3D" id="1.10.287.110">
    <property type="entry name" value="DnaJ domain"/>
    <property type="match status" value="1"/>
</dbReference>
<accession>A0A1T2L0M0</accession>
<feature type="domain" description="J" evidence="2">
    <location>
        <begin position="147"/>
        <end position="199"/>
    </location>
</feature>